<keyword evidence="1" id="KW-0862">Zinc</keyword>
<name>A0ABY5ZB39_9ACTN</name>
<protein>
    <submittedName>
        <fullName evidence="2">PIG-L family deacetylase</fullName>
    </submittedName>
</protein>
<dbReference type="InterPro" id="IPR024078">
    <property type="entry name" value="LmbE-like_dom_sf"/>
</dbReference>
<dbReference type="RefSeq" id="WP_260728704.1">
    <property type="nucleotide sequence ID" value="NZ_BAAABS010000056.1"/>
</dbReference>
<organism evidence="2 3">
    <name type="scientific">Dactylosporangium roseum</name>
    <dbReference type="NCBI Taxonomy" id="47989"/>
    <lineage>
        <taxon>Bacteria</taxon>
        <taxon>Bacillati</taxon>
        <taxon>Actinomycetota</taxon>
        <taxon>Actinomycetes</taxon>
        <taxon>Micromonosporales</taxon>
        <taxon>Micromonosporaceae</taxon>
        <taxon>Dactylosporangium</taxon>
    </lineage>
</organism>
<gene>
    <name evidence="2" type="ORF">Drose_14325</name>
</gene>
<keyword evidence="3" id="KW-1185">Reference proteome</keyword>
<evidence type="ECO:0000256" key="1">
    <source>
        <dbReference type="ARBA" id="ARBA00022833"/>
    </source>
</evidence>
<sequence length="264" mass="28799">MTGAGTPPHYPLWSVVAVSTHFDDVVLSLGGFLLGVGAPKAIATVHGQAPAPGDKVSEWDAECGFTTAAEAFATRREEDRRACELLGADQVLLPNPDNPYRPDGPLAGLDELFAGLDPNTRVLLPIGVNQPDHAAVRDAALDALDRLDRRPPWFYADLPYAAALVPDWRDATEEELSVALDRNDHAYRELRSRLGVEPRPGRRIDDRTWQRKRQAIFSYSSQLSLVGAMGEVQHMGPMLRFPGAMQREFIVAAPSARGADGVID</sequence>
<evidence type="ECO:0000313" key="3">
    <source>
        <dbReference type="Proteomes" id="UP001058271"/>
    </source>
</evidence>
<proteinExistence type="predicted"/>
<evidence type="ECO:0000313" key="2">
    <source>
        <dbReference type="EMBL" id="UWZ39305.1"/>
    </source>
</evidence>
<dbReference type="SUPFAM" id="SSF102588">
    <property type="entry name" value="LmbE-like"/>
    <property type="match status" value="1"/>
</dbReference>
<reference evidence="2" key="1">
    <citation type="submission" date="2021-04" db="EMBL/GenBank/DDBJ databases">
        <title>Biosynthetic gene clusters of Dactylosporangioum roseum.</title>
        <authorList>
            <person name="Hartkoorn R.C."/>
            <person name="Beaudoing E."/>
            <person name="Hot D."/>
            <person name="Moureu S."/>
        </authorList>
    </citation>
    <scope>NUCLEOTIDE SEQUENCE</scope>
    <source>
        <strain evidence="2">NRRL B-16295</strain>
    </source>
</reference>
<dbReference type="Pfam" id="PF02585">
    <property type="entry name" value="PIG-L"/>
    <property type="match status" value="1"/>
</dbReference>
<dbReference type="InterPro" id="IPR003737">
    <property type="entry name" value="GlcNAc_PI_deacetylase-related"/>
</dbReference>
<dbReference type="Proteomes" id="UP001058271">
    <property type="component" value="Chromosome"/>
</dbReference>
<dbReference type="Gene3D" id="3.40.50.10320">
    <property type="entry name" value="LmbE-like"/>
    <property type="match status" value="1"/>
</dbReference>
<dbReference type="EMBL" id="CP073721">
    <property type="protein sequence ID" value="UWZ39305.1"/>
    <property type="molecule type" value="Genomic_DNA"/>
</dbReference>
<accession>A0ABY5ZB39</accession>